<dbReference type="PANTHER" id="PTHR42742:SF3">
    <property type="entry name" value="FRUCTOKINASE"/>
    <property type="match status" value="1"/>
</dbReference>
<evidence type="ECO:0000256" key="2">
    <source>
        <dbReference type="ARBA" id="ARBA00022833"/>
    </source>
</evidence>
<dbReference type="SUPFAM" id="SSF51182">
    <property type="entry name" value="RmlC-like cupins"/>
    <property type="match status" value="1"/>
</dbReference>
<dbReference type="CDD" id="cd07010">
    <property type="entry name" value="cupin_PMI_type_I_N_bac"/>
    <property type="match status" value="1"/>
</dbReference>
<dbReference type="Proteomes" id="UP000232063">
    <property type="component" value="Chromosome"/>
</dbReference>
<dbReference type="Gene3D" id="2.60.120.10">
    <property type="entry name" value="Jelly Rolls"/>
    <property type="match status" value="2"/>
</dbReference>
<comment type="cofactor">
    <cofactor evidence="3">
        <name>Zn(2+)</name>
        <dbReference type="ChEBI" id="CHEBI:29105"/>
    </cofactor>
    <text evidence="3">Binds 1 zinc ion per subunit.</text>
</comment>
<gene>
    <name evidence="6" type="primary">manA</name>
    <name evidence="6" type="ORF">ELUMI_v1c03800</name>
</gene>
<dbReference type="GO" id="GO:0004476">
    <property type="term" value="F:mannose-6-phosphate isomerase activity"/>
    <property type="evidence" value="ECO:0007669"/>
    <property type="project" value="InterPro"/>
</dbReference>
<dbReference type="OrthoDB" id="9808275at2"/>
<dbReference type="Pfam" id="PF20511">
    <property type="entry name" value="PMI_typeI_cat"/>
    <property type="match status" value="1"/>
</dbReference>
<name>A0A2K8NTD3_9MOLU</name>
<dbReference type="InterPro" id="IPR011051">
    <property type="entry name" value="RmlC_Cupin_sf"/>
</dbReference>
<dbReference type="PANTHER" id="PTHR42742">
    <property type="entry name" value="TRANSCRIPTIONAL REPRESSOR MPRA"/>
    <property type="match status" value="1"/>
</dbReference>
<feature type="binding site" evidence="3">
    <location>
        <position position="95"/>
    </location>
    <ligand>
        <name>Zn(2+)</name>
        <dbReference type="ChEBI" id="CHEBI:29105"/>
    </ligand>
</feature>
<reference evidence="6 7" key="1">
    <citation type="submission" date="2017-11" db="EMBL/GenBank/DDBJ databases">
        <title>Genome sequence of Entomoplasma luminosum PIMN-1 (ATCC 49195).</title>
        <authorList>
            <person name="Lo W.-S."/>
            <person name="Gasparich G.E."/>
            <person name="Kuo C.-H."/>
        </authorList>
    </citation>
    <scope>NUCLEOTIDE SEQUENCE [LARGE SCALE GENOMIC DNA]</scope>
    <source>
        <strain evidence="6 7">PIMN-1</strain>
    </source>
</reference>
<evidence type="ECO:0000259" key="5">
    <source>
        <dbReference type="Pfam" id="PF20511"/>
    </source>
</evidence>
<dbReference type="PIRSF" id="PIRSF036894">
    <property type="entry name" value="PMI_Firm_short"/>
    <property type="match status" value="1"/>
</dbReference>
<dbReference type="InterPro" id="IPR014710">
    <property type="entry name" value="RmlC-like_jellyroll"/>
</dbReference>
<dbReference type="AlphaFoldDB" id="A0A2K8NTD3"/>
<evidence type="ECO:0000256" key="1">
    <source>
        <dbReference type="ARBA" id="ARBA00022723"/>
    </source>
</evidence>
<feature type="domain" description="Phosphomannose isomerase type I catalytic" evidence="5">
    <location>
        <begin position="3"/>
        <end position="105"/>
    </location>
</feature>
<evidence type="ECO:0000256" key="4">
    <source>
        <dbReference type="PIRSR" id="PIRSR036894-2"/>
    </source>
</evidence>
<keyword evidence="6" id="KW-0413">Isomerase</keyword>
<dbReference type="InterPro" id="IPR014628">
    <property type="entry name" value="Man6P_isomerase_Firm_short"/>
</dbReference>
<dbReference type="InterPro" id="IPR046457">
    <property type="entry name" value="PMI_typeI_cat"/>
</dbReference>
<proteinExistence type="predicted"/>
<protein>
    <submittedName>
        <fullName evidence="6">Mannose-6-phosphate isomerase</fullName>
    </submittedName>
</protein>
<keyword evidence="2 3" id="KW-0862">Zinc</keyword>
<evidence type="ECO:0000313" key="6">
    <source>
        <dbReference type="EMBL" id="ATZ17105.1"/>
    </source>
</evidence>
<evidence type="ECO:0000256" key="3">
    <source>
        <dbReference type="PIRSR" id="PIRSR036894-1"/>
    </source>
</evidence>
<dbReference type="GO" id="GO:0008270">
    <property type="term" value="F:zinc ion binding"/>
    <property type="evidence" value="ECO:0007669"/>
    <property type="project" value="InterPro"/>
</dbReference>
<sequence length="305" mass="34924">MEIIKLKPFFSEKIWGGNGLKKMGFDIPLNKNIGEAWIISAHDNGMSFLTTGKFKDQALKNVFEDNRQLFGDYQGEFPLLVKIISPNDYLSVQVHPDDEYALKKHHCLGKPESWLVLDAPVDAHLIYGHHAKTKQELESMVEHDQWDKLLKKVKVQVGDFLYVEPGKVHAITPGVVVCEVQRSSDITYRFYDYKRLDDHGQPRRLDLEDSINCTLIPDSQDVIVRQQTGQIFSSQYFSINIWDTKNNLKLEIDEQPYWLQLTVLSGQGTINNQDFQLGESAITLGSIEQITATGEMKILVSWIKK</sequence>
<keyword evidence="1 3" id="KW-0479">Metal-binding</keyword>
<accession>A0A2K8NTD3</accession>
<dbReference type="InterPro" id="IPR051804">
    <property type="entry name" value="Carb_Metab_Reg_Kinase/Isom"/>
</dbReference>
<organism evidence="6 7">
    <name type="scientific">Williamsoniiplasma luminosum</name>
    <dbReference type="NCBI Taxonomy" id="214888"/>
    <lineage>
        <taxon>Bacteria</taxon>
        <taxon>Bacillati</taxon>
        <taxon>Mycoplasmatota</taxon>
        <taxon>Mollicutes</taxon>
        <taxon>Entomoplasmatales</taxon>
        <taxon>Williamsoniiplasma</taxon>
    </lineage>
</organism>
<dbReference type="KEGG" id="elj:ELUMI_v1c03800"/>
<dbReference type="RefSeq" id="WP_025734133.1">
    <property type="nucleotide sequence ID" value="NZ_CP024963.1"/>
</dbReference>
<feature type="binding site" evidence="3">
    <location>
        <position position="169"/>
    </location>
    <ligand>
        <name>Zn(2+)</name>
        <dbReference type="ChEBI" id="CHEBI:29105"/>
    </ligand>
</feature>
<feature type="active site" evidence="4">
    <location>
        <position position="189"/>
    </location>
</feature>
<dbReference type="GO" id="GO:0005975">
    <property type="term" value="P:carbohydrate metabolic process"/>
    <property type="evidence" value="ECO:0007669"/>
    <property type="project" value="InterPro"/>
</dbReference>
<feature type="binding site" evidence="3">
    <location>
        <position position="112"/>
    </location>
    <ligand>
        <name>Zn(2+)</name>
        <dbReference type="ChEBI" id="CHEBI:29105"/>
    </ligand>
</feature>
<evidence type="ECO:0000313" key="7">
    <source>
        <dbReference type="Proteomes" id="UP000232063"/>
    </source>
</evidence>
<dbReference type="EMBL" id="CP024963">
    <property type="protein sequence ID" value="ATZ17105.1"/>
    <property type="molecule type" value="Genomic_DNA"/>
</dbReference>
<keyword evidence="7" id="KW-1185">Reference proteome</keyword>